<dbReference type="Pfam" id="PF18931">
    <property type="entry name" value="DUF5680"/>
    <property type="match status" value="1"/>
</dbReference>
<dbReference type="EMBL" id="WJXB01000005">
    <property type="protein sequence ID" value="MRN54506.1"/>
    <property type="molecule type" value="Genomic_DNA"/>
</dbReference>
<organism evidence="2 3">
    <name type="scientific">Paenibacillus monticola</name>
    <dbReference type="NCBI Taxonomy" id="2666075"/>
    <lineage>
        <taxon>Bacteria</taxon>
        <taxon>Bacillati</taxon>
        <taxon>Bacillota</taxon>
        <taxon>Bacilli</taxon>
        <taxon>Bacillales</taxon>
        <taxon>Paenibacillaceae</taxon>
        <taxon>Paenibacillus</taxon>
    </lineage>
</organism>
<protein>
    <recommendedName>
        <fullName evidence="1">DUF5680 domain-containing protein</fullName>
    </recommendedName>
</protein>
<accession>A0A7X2H6L7</accession>
<evidence type="ECO:0000313" key="3">
    <source>
        <dbReference type="Proteomes" id="UP000463051"/>
    </source>
</evidence>
<dbReference type="InterPro" id="IPR043735">
    <property type="entry name" value="DUF5680"/>
</dbReference>
<name>A0A7X2H6L7_9BACL</name>
<reference evidence="2 3" key="1">
    <citation type="submission" date="2019-11" db="EMBL/GenBank/DDBJ databases">
        <title>Paenibacillus monticola sp. nov., a novel PGPR strain isolated from mountain sample in China.</title>
        <authorList>
            <person name="Zhao Q."/>
            <person name="Li H.-P."/>
            <person name="Zhang J.-L."/>
        </authorList>
    </citation>
    <scope>NUCLEOTIDE SEQUENCE [LARGE SCALE GENOMIC DNA]</scope>
    <source>
        <strain evidence="2 3">LC-T2</strain>
    </source>
</reference>
<comment type="caution">
    <text evidence="2">The sequence shown here is derived from an EMBL/GenBank/DDBJ whole genome shotgun (WGS) entry which is preliminary data.</text>
</comment>
<dbReference type="Proteomes" id="UP000463051">
    <property type="component" value="Unassembled WGS sequence"/>
</dbReference>
<dbReference type="AlphaFoldDB" id="A0A7X2H6L7"/>
<keyword evidence="3" id="KW-1185">Reference proteome</keyword>
<evidence type="ECO:0000313" key="2">
    <source>
        <dbReference type="EMBL" id="MRN54506.1"/>
    </source>
</evidence>
<evidence type="ECO:0000259" key="1">
    <source>
        <dbReference type="Pfam" id="PF18931"/>
    </source>
</evidence>
<gene>
    <name evidence="2" type="ORF">GJB61_16100</name>
</gene>
<feature type="domain" description="DUF5680" evidence="1">
    <location>
        <begin position="50"/>
        <end position="155"/>
    </location>
</feature>
<proteinExistence type="predicted"/>
<sequence>MDFALDEFVGFLLTAKKATYASQGDEASVEPLLAGFRQLEYQKGEYFYRDLYVGMSFFAGQESVYFRNEPIWTMTYGGGTGNEQRVFEVRAIYTFLREALSVVSQESPYRGPSTYVQAEYQYLNDNQGTLERFFGTEKILLKGKEVYSLQYCGGFTR</sequence>